<keyword evidence="5" id="KW-0677">Repeat</keyword>
<keyword evidence="3" id="KW-0272">Extracellular matrix</keyword>
<evidence type="ECO:0000256" key="3">
    <source>
        <dbReference type="ARBA" id="ARBA00022530"/>
    </source>
</evidence>
<keyword evidence="6" id="KW-0176">Collagen</keyword>
<dbReference type="InterPro" id="IPR013320">
    <property type="entry name" value="ConA-like_dom_sf"/>
</dbReference>
<dbReference type="OrthoDB" id="8939548at2759"/>
<feature type="signal peptide" evidence="9">
    <location>
        <begin position="1"/>
        <end position="39"/>
    </location>
</feature>
<dbReference type="SMART" id="SM00210">
    <property type="entry name" value="TSPN"/>
    <property type="match status" value="1"/>
</dbReference>
<comment type="caution">
    <text evidence="11">The sequence shown here is derived from an EMBL/GenBank/DDBJ whole genome shotgun (WGS) entry which is preliminary data.</text>
</comment>
<organism evidence="11 12">
    <name type="scientific">Eleutherodactylus coqui</name>
    <name type="common">Puerto Rican coqui</name>
    <dbReference type="NCBI Taxonomy" id="57060"/>
    <lineage>
        <taxon>Eukaryota</taxon>
        <taxon>Metazoa</taxon>
        <taxon>Chordata</taxon>
        <taxon>Craniata</taxon>
        <taxon>Vertebrata</taxon>
        <taxon>Euteleostomi</taxon>
        <taxon>Amphibia</taxon>
        <taxon>Batrachia</taxon>
        <taxon>Anura</taxon>
        <taxon>Neobatrachia</taxon>
        <taxon>Hyloidea</taxon>
        <taxon>Eleutherodactylidae</taxon>
        <taxon>Eleutherodactylinae</taxon>
        <taxon>Eleutherodactylus</taxon>
        <taxon>Eleutherodactylus</taxon>
    </lineage>
</organism>
<name>A0A8J6K702_ELECQ</name>
<evidence type="ECO:0000313" key="12">
    <source>
        <dbReference type="Proteomes" id="UP000770717"/>
    </source>
</evidence>
<feature type="compositionally biased region" description="Polar residues" evidence="8">
    <location>
        <begin position="374"/>
        <end position="387"/>
    </location>
</feature>
<gene>
    <name evidence="11" type="ORF">GDO78_012982</name>
</gene>
<feature type="region of interest" description="Disordered" evidence="8">
    <location>
        <begin position="374"/>
        <end position="424"/>
    </location>
</feature>
<comment type="subcellular location">
    <subcellularLocation>
        <location evidence="1">Secreted</location>
        <location evidence="1">Extracellular space</location>
        <location evidence="1">Extracellular matrix</location>
    </subcellularLocation>
</comment>
<accession>A0A8J6K702</accession>
<dbReference type="Gene3D" id="2.60.120.200">
    <property type="match status" value="1"/>
</dbReference>
<feature type="chain" id="PRO_5035264645" description="Thrombospondin-like N-terminal domain-containing protein" evidence="9">
    <location>
        <begin position="40"/>
        <end position="492"/>
    </location>
</feature>
<dbReference type="InterPro" id="IPR048287">
    <property type="entry name" value="TSPN-like_N"/>
</dbReference>
<evidence type="ECO:0000256" key="2">
    <source>
        <dbReference type="ARBA" id="ARBA00022525"/>
    </source>
</evidence>
<evidence type="ECO:0000259" key="10">
    <source>
        <dbReference type="SMART" id="SM00210"/>
    </source>
</evidence>
<feature type="domain" description="Thrombospondin-like N-terminal" evidence="10">
    <location>
        <begin position="41"/>
        <end position="219"/>
    </location>
</feature>
<dbReference type="Proteomes" id="UP000770717">
    <property type="component" value="Unassembled WGS sequence"/>
</dbReference>
<dbReference type="SUPFAM" id="SSF49899">
    <property type="entry name" value="Concanavalin A-like lectins/glucanases"/>
    <property type="match status" value="1"/>
</dbReference>
<evidence type="ECO:0000256" key="1">
    <source>
        <dbReference type="ARBA" id="ARBA00004498"/>
    </source>
</evidence>
<evidence type="ECO:0000256" key="5">
    <source>
        <dbReference type="ARBA" id="ARBA00022737"/>
    </source>
</evidence>
<evidence type="ECO:0000256" key="9">
    <source>
        <dbReference type="SAM" id="SignalP"/>
    </source>
</evidence>
<dbReference type="AlphaFoldDB" id="A0A8J6K702"/>
<evidence type="ECO:0000256" key="6">
    <source>
        <dbReference type="ARBA" id="ARBA00023119"/>
    </source>
</evidence>
<dbReference type="FunFam" id="2.60.120.200:FF:000085">
    <property type="entry name" value="collagen alpha-1(XXVII) chain isoform X1"/>
    <property type="match status" value="1"/>
</dbReference>
<dbReference type="GO" id="GO:0005581">
    <property type="term" value="C:collagen trimer"/>
    <property type="evidence" value="ECO:0007669"/>
    <property type="project" value="UniProtKB-KW"/>
</dbReference>
<proteinExistence type="predicted"/>
<protein>
    <recommendedName>
        <fullName evidence="10">Thrombospondin-like N-terminal domain-containing protein</fullName>
    </recommendedName>
</protein>
<evidence type="ECO:0000256" key="4">
    <source>
        <dbReference type="ARBA" id="ARBA00022729"/>
    </source>
</evidence>
<feature type="compositionally biased region" description="Polar residues" evidence="8">
    <location>
        <begin position="395"/>
        <end position="404"/>
    </location>
</feature>
<sequence>MNLGAGRRDCTSRQATKRSLFLWILFYVSCCLDISQGAAEDVDVLQKLGLMGSKPSSRPIPEGVIPFKSGVILTQRARIEAPIYSVIPLSLGTNLTLVLSLCSHRINNAFLFAVRSKKKKLELGLQFIPGKIIVYVGHKQSVYFDYNVHDGQWHNMAIDIQGQKVTLYTSCGKQRVNASLHIKKDDTLDSAGVFMLGKLNQQTIQFEGAICQFDIYPSAKAAHNYCKYLKKQCRQADTYRPNLPPLIPLLPLQAILPPAQEVLKSVGHLSTVAPQTELNRTNLTTNAKVKIPSVKLTTKMPTLQPSTSPTLRKADTQLSSSVLTRTATVALRISTSSSSPQLSVTKLGASFGLNATKTKKVPSEKITKPTFYQKTTIRPPATTASSKQVKKSTGKPRTTNTTIPKQALEKITSPPTPKPHAIGPKVYSTATAIPYTKPGSGFHHLSSSFTSIPVTYDYLWLDPTAFPYLMGPPGPKGDQGAPVSGSIVFSYV</sequence>
<keyword evidence="12" id="KW-1185">Reference proteome</keyword>
<keyword evidence="4 9" id="KW-0732">Signal</keyword>
<evidence type="ECO:0000256" key="8">
    <source>
        <dbReference type="SAM" id="MobiDB-lite"/>
    </source>
</evidence>
<dbReference type="Pfam" id="PF02210">
    <property type="entry name" value="Laminin_G_2"/>
    <property type="match status" value="1"/>
</dbReference>
<reference evidence="11" key="1">
    <citation type="thesis" date="2020" institute="ProQuest LLC" country="789 East Eisenhower Parkway, Ann Arbor, MI, USA">
        <title>Comparative Genomics and Chromosome Evolution.</title>
        <authorList>
            <person name="Mudd A.B."/>
        </authorList>
    </citation>
    <scope>NUCLEOTIDE SEQUENCE</scope>
    <source>
        <strain evidence="11">HN-11 Male</strain>
        <tissue evidence="11">Kidney and liver</tissue>
    </source>
</reference>
<evidence type="ECO:0000256" key="7">
    <source>
        <dbReference type="ARBA" id="ARBA00023180"/>
    </source>
</evidence>
<dbReference type="InterPro" id="IPR001791">
    <property type="entry name" value="Laminin_G"/>
</dbReference>
<dbReference type="EMBL" id="WNTK01000009">
    <property type="protein sequence ID" value="KAG9477754.1"/>
    <property type="molecule type" value="Genomic_DNA"/>
</dbReference>
<keyword evidence="7" id="KW-0325">Glycoprotein</keyword>
<evidence type="ECO:0000313" key="11">
    <source>
        <dbReference type="EMBL" id="KAG9477754.1"/>
    </source>
</evidence>
<keyword evidence="2" id="KW-0964">Secreted</keyword>